<comment type="caution">
    <text evidence="1">The sequence shown here is derived from an EMBL/GenBank/DDBJ whole genome shotgun (WGS) entry which is preliminary data.</text>
</comment>
<evidence type="ECO:0000313" key="1">
    <source>
        <dbReference type="EMBL" id="TWI35292.1"/>
    </source>
</evidence>
<keyword evidence="2" id="KW-1185">Reference proteome</keyword>
<name>A0A562NSW0_9HYPH</name>
<dbReference type="OrthoDB" id="8017546at2"/>
<accession>A0A562NSW0</accession>
<evidence type="ECO:0000313" key="2">
    <source>
        <dbReference type="Proteomes" id="UP000317122"/>
    </source>
</evidence>
<protein>
    <submittedName>
        <fullName evidence="1">Uncharacterized protein</fullName>
    </submittedName>
</protein>
<dbReference type="Proteomes" id="UP000317122">
    <property type="component" value="Unassembled WGS sequence"/>
</dbReference>
<reference evidence="1 2" key="1">
    <citation type="journal article" date="2015" name="Stand. Genomic Sci.">
        <title>Genomic Encyclopedia of Bacterial and Archaeal Type Strains, Phase III: the genomes of soil and plant-associated and newly described type strains.</title>
        <authorList>
            <person name="Whitman W.B."/>
            <person name="Woyke T."/>
            <person name="Klenk H.P."/>
            <person name="Zhou Y."/>
            <person name="Lilburn T.G."/>
            <person name="Beck B.J."/>
            <person name="De Vos P."/>
            <person name="Vandamme P."/>
            <person name="Eisen J.A."/>
            <person name="Garrity G."/>
            <person name="Hugenholtz P."/>
            <person name="Kyrpides N.C."/>
        </authorList>
    </citation>
    <scope>NUCLEOTIDE SEQUENCE [LARGE SCALE GENOMIC DNA]</scope>
    <source>
        <strain evidence="1 2">CGMCC 1.2546</strain>
    </source>
</reference>
<dbReference type="AlphaFoldDB" id="A0A562NSW0"/>
<organism evidence="1 2">
    <name type="scientific">Mesorhizobium tianshanense</name>
    <dbReference type="NCBI Taxonomy" id="39844"/>
    <lineage>
        <taxon>Bacteria</taxon>
        <taxon>Pseudomonadati</taxon>
        <taxon>Pseudomonadota</taxon>
        <taxon>Alphaproteobacteria</taxon>
        <taxon>Hyphomicrobiales</taxon>
        <taxon>Phyllobacteriaceae</taxon>
        <taxon>Mesorhizobium</taxon>
    </lineage>
</organism>
<proteinExistence type="predicted"/>
<dbReference type="EMBL" id="VLKT01000019">
    <property type="protein sequence ID" value="TWI35292.1"/>
    <property type="molecule type" value="Genomic_DNA"/>
</dbReference>
<dbReference type="RefSeq" id="WP_145719010.1">
    <property type="nucleotide sequence ID" value="NZ_BSPF01000094.1"/>
</dbReference>
<sequence length="245" mass="26309">MATLTEKTLTSLASEFRLSPGKHSSPDEGMCAMELVAFLDGGPHTDQPRCTCELVSAFVRSINDNMPDDVRHKLLPFLPRLIGTVADNHEQEQERHDYFAWQTIRVFAPAALRAQGYRRFARVLQNAETLRSARAIADTVRRGVANKETDDTPTPAALAVHHAARAAGAAMWFAGRQDGFLKGNSITPWTTCPEAAASAAFQAHRAGSAGVWDQALDALEGVLSIGSAERGSATIARSAVGALSL</sequence>
<gene>
    <name evidence="1" type="ORF">IQ26_03272</name>
</gene>